<evidence type="ECO:0000313" key="56">
    <source>
        <dbReference type="EMBL" id="EGO21872.1"/>
    </source>
</evidence>
<evidence type="ECO:0000256" key="28">
    <source>
        <dbReference type="ARBA" id="ARBA00047810"/>
    </source>
</evidence>
<comment type="catalytic activity">
    <reaction evidence="14">
        <text>(3R)-hydroxytetradecanoyl-[ACP] = (2E)-tetradecenoyl-[ACP] + H2O</text>
        <dbReference type="Rhea" id="RHEA:41892"/>
        <dbReference type="Rhea" id="RHEA-COMP:9646"/>
        <dbReference type="Rhea" id="RHEA-COMP:9647"/>
        <dbReference type="ChEBI" id="CHEBI:15377"/>
        <dbReference type="ChEBI" id="CHEBI:78474"/>
        <dbReference type="ChEBI" id="CHEBI:78475"/>
    </reaction>
    <physiologicalReaction direction="left-to-right" evidence="14">
        <dbReference type="Rhea" id="RHEA:41893"/>
    </physiologicalReaction>
</comment>
<dbReference type="InterPro" id="IPR001242">
    <property type="entry name" value="Condensation_dom"/>
</dbReference>
<comment type="catalytic activity">
    <reaction evidence="17">
        <text>(3R)-hydroxybutanoyl-[ACP] = (2E)-butenoyl-[ACP] + H2O</text>
        <dbReference type="Rhea" id="RHEA:41808"/>
        <dbReference type="Rhea" id="RHEA-COMP:9626"/>
        <dbReference type="Rhea" id="RHEA-COMP:9627"/>
        <dbReference type="ChEBI" id="CHEBI:15377"/>
        <dbReference type="ChEBI" id="CHEBI:78451"/>
        <dbReference type="ChEBI" id="CHEBI:78453"/>
    </reaction>
    <physiologicalReaction direction="left-to-right" evidence="17">
        <dbReference type="Rhea" id="RHEA:41809"/>
    </physiologicalReaction>
</comment>
<dbReference type="SMART" id="SM00827">
    <property type="entry name" value="PKS_AT"/>
    <property type="match status" value="1"/>
</dbReference>
<comment type="catalytic activity">
    <reaction evidence="37">
        <text>3-oxohexanoyl-[ACP] + NADPH + H(+) = (3R)-hydroxyhexanoyl-[ACP] + NADP(+)</text>
        <dbReference type="Rhea" id="RHEA:41824"/>
        <dbReference type="Rhea" id="RHEA-COMP:9629"/>
        <dbReference type="Rhea" id="RHEA-COMP:9630"/>
        <dbReference type="ChEBI" id="CHEBI:15378"/>
        <dbReference type="ChEBI" id="CHEBI:57783"/>
        <dbReference type="ChEBI" id="CHEBI:58349"/>
        <dbReference type="ChEBI" id="CHEBI:78456"/>
        <dbReference type="ChEBI" id="CHEBI:78457"/>
    </reaction>
    <physiologicalReaction direction="left-to-right" evidence="37">
        <dbReference type="Rhea" id="RHEA:41825"/>
    </physiologicalReaction>
</comment>
<dbReference type="Gene3D" id="3.90.180.10">
    <property type="entry name" value="Medium-chain alcohol dehydrogenases, catalytic domain"/>
    <property type="match status" value="1"/>
</dbReference>
<comment type="catalytic activity">
    <reaction evidence="26">
        <text>(2E)-butenoyl-[ACP] + NADPH + H(+) = butanoyl-[ACP] + NADP(+)</text>
        <dbReference type="Rhea" id="RHEA:41812"/>
        <dbReference type="Rhea" id="RHEA-COMP:9627"/>
        <dbReference type="Rhea" id="RHEA-COMP:9628"/>
        <dbReference type="ChEBI" id="CHEBI:15378"/>
        <dbReference type="ChEBI" id="CHEBI:57783"/>
        <dbReference type="ChEBI" id="CHEBI:58349"/>
        <dbReference type="ChEBI" id="CHEBI:78453"/>
        <dbReference type="ChEBI" id="CHEBI:78454"/>
    </reaction>
    <physiologicalReaction direction="left-to-right" evidence="26">
        <dbReference type="Rhea" id="RHEA:41813"/>
    </physiologicalReaction>
</comment>
<dbReference type="Proteomes" id="UP000008064">
    <property type="component" value="Unassembled WGS sequence"/>
</dbReference>
<dbReference type="PROSITE" id="PS00455">
    <property type="entry name" value="AMP_BINDING"/>
    <property type="match status" value="1"/>
</dbReference>
<protein>
    <submittedName>
        <fullName evidence="56">Putative nonribosomal peptide synthetase/polyketide synthase hybrid</fullName>
    </submittedName>
</protein>
<comment type="catalytic activity">
    <reaction evidence="31">
        <text>acetyl-[ACP] + malonyl-[ACP] + H(+) = 3-oxobutanoyl-[ACP] + holo-[ACP] + CO2</text>
        <dbReference type="Rhea" id="RHEA:41800"/>
        <dbReference type="Rhea" id="RHEA-COMP:9621"/>
        <dbReference type="Rhea" id="RHEA-COMP:9623"/>
        <dbReference type="Rhea" id="RHEA-COMP:9625"/>
        <dbReference type="Rhea" id="RHEA-COMP:9685"/>
        <dbReference type="ChEBI" id="CHEBI:15378"/>
        <dbReference type="ChEBI" id="CHEBI:16526"/>
        <dbReference type="ChEBI" id="CHEBI:64479"/>
        <dbReference type="ChEBI" id="CHEBI:78446"/>
        <dbReference type="ChEBI" id="CHEBI:78449"/>
        <dbReference type="ChEBI" id="CHEBI:78450"/>
    </reaction>
    <physiologicalReaction direction="left-to-right" evidence="31">
        <dbReference type="Rhea" id="RHEA:41801"/>
    </physiologicalReaction>
</comment>
<dbReference type="Pfam" id="PF02801">
    <property type="entry name" value="Ketoacyl-synt_C"/>
    <property type="match status" value="1"/>
</dbReference>
<dbReference type="SUPFAM" id="SSF51735">
    <property type="entry name" value="NAD(P)-binding Rossmann-fold domains"/>
    <property type="match status" value="2"/>
</dbReference>
<evidence type="ECO:0000256" key="7">
    <source>
        <dbReference type="ARBA" id="ARBA00023026"/>
    </source>
</evidence>
<dbReference type="Pfam" id="PF16197">
    <property type="entry name" value="KAsynt_C_assoc"/>
    <property type="match status" value="1"/>
</dbReference>
<comment type="catalytic activity">
    <reaction evidence="21">
        <text>3-oxooctadecanoyl-[ACP] + NADPH + H(+) = (3R)-hydroxyoctadecanoyl-[ACP] + NADP(+)</text>
        <dbReference type="Rhea" id="RHEA:41920"/>
        <dbReference type="Rhea" id="RHEA-COMP:9653"/>
        <dbReference type="Rhea" id="RHEA-COMP:9654"/>
        <dbReference type="ChEBI" id="CHEBI:15378"/>
        <dbReference type="ChEBI" id="CHEBI:57783"/>
        <dbReference type="ChEBI" id="CHEBI:58349"/>
        <dbReference type="ChEBI" id="CHEBI:78487"/>
        <dbReference type="ChEBI" id="CHEBI:78488"/>
    </reaction>
    <physiologicalReaction direction="left-to-right" evidence="21">
        <dbReference type="Rhea" id="RHEA:41921"/>
    </physiologicalReaction>
</comment>
<comment type="catalytic activity">
    <reaction evidence="25">
        <text>tetradecanoyl-[ACP] + malonyl-[ACP] + H(+) = 3-oxohexadecanoyl-[ACP] + holo-[ACP] + CO2</text>
        <dbReference type="Rhea" id="RHEA:41900"/>
        <dbReference type="Rhea" id="RHEA-COMP:9623"/>
        <dbReference type="Rhea" id="RHEA-COMP:9648"/>
        <dbReference type="Rhea" id="RHEA-COMP:9649"/>
        <dbReference type="Rhea" id="RHEA-COMP:9685"/>
        <dbReference type="ChEBI" id="CHEBI:15378"/>
        <dbReference type="ChEBI" id="CHEBI:16526"/>
        <dbReference type="ChEBI" id="CHEBI:64479"/>
        <dbReference type="ChEBI" id="CHEBI:78449"/>
        <dbReference type="ChEBI" id="CHEBI:78477"/>
        <dbReference type="ChEBI" id="CHEBI:78478"/>
    </reaction>
    <physiologicalReaction direction="left-to-right" evidence="25">
        <dbReference type="Rhea" id="RHEA:41901"/>
    </physiologicalReaction>
</comment>
<evidence type="ECO:0000256" key="47">
    <source>
        <dbReference type="ARBA" id="ARBA00049422"/>
    </source>
</evidence>
<dbReference type="PROSITE" id="PS00606">
    <property type="entry name" value="KS3_1"/>
    <property type="match status" value="1"/>
</dbReference>
<evidence type="ECO:0000256" key="42">
    <source>
        <dbReference type="ARBA" id="ARBA00049019"/>
    </source>
</evidence>
<evidence type="ECO:0000256" key="15">
    <source>
        <dbReference type="ARBA" id="ARBA00023399"/>
    </source>
</evidence>
<dbReference type="Pfam" id="PF13193">
    <property type="entry name" value="AMP-binding_C"/>
    <property type="match status" value="1"/>
</dbReference>
<dbReference type="Gene3D" id="3.40.50.1820">
    <property type="entry name" value="alpha/beta hydrolase"/>
    <property type="match status" value="1"/>
</dbReference>
<dbReference type="InterPro" id="IPR042104">
    <property type="entry name" value="PKS_dehydratase_sf"/>
</dbReference>
<comment type="catalytic activity">
    <reaction evidence="15">
        <text>(3R)-hydroxyoctadecanoyl-[ACP] = (2E)-octadecenoyl-[ACP] + H2O</text>
        <dbReference type="Rhea" id="RHEA:41924"/>
        <dbReference type="Rhea" id="RHEA-COMP:9654"/>
        <dbReference type="Rhea" id="RHEA-COMP:9655"/>
        <dbReference type="ChEBI" id="CHEBI:15377"/>
        <dbReference type="ChEBI" id="CHEBI:78488"/>
        <dbReference type="ChEBI" id="CHEBI:78489"/>
    </reaction>
    <physiologicalReaction direction="left-to-right" evidence="15">
        <dbReference type="Rhea" id="RHEA:41925"/>
    </physiologicalReaction>
</comment>
<evidence type="ECO:0000256" key="52">
    <source>
        <dbReference type="SAM" id="MobiDB-lite"/>
    </source>
</evidence>
<dbReference type="Gene3D" id="3.10.129.110">
    <property type="entry name" value="Polyketide synthase dehydratase"/>
    <property type="match status" value="1"/>
</dbReference>
<dbReference type="Gene3D" id="3.40.50.720">
    <property type="entry name" value="NAD(P)-binding Rossmann-like Domain"/>
    <property type="match status" value="1"/>
</dbReference>
<dbReference type="HOGENOM" id="CLU_000022_68_1_1"/>
<dbReference type="Pfam" id="PF00698">
    <property type="entry name" value="Acyl_transf_1"/>
    <property type="match status" value="1"/>
</dbReference>
<dbReference type="GO" id="GO:0044550">
    <property type="term" value="P:secondary metabolite biosynthetic process"/>
    <property type="evidence" value="ECO:0007669"/>
    <property type="project" value="UniProtKB-ARBA"/>
</dbReference>
<dbReference type="Pfam" id="PF00501">
    <property type="entry name" value="AMP-binding"/>
    <property type="match status" value="1"/>
</dbReference>
<dbReference type="Gene3D" id="1.10.1200.10">
    <property type="entry name" value="ACP-like"/>
    <property type="match status" value="2"/>
</dbReference>
<comment type="catalytic activity">
    <reaction evidence="23">
        <text>a (3R)-hydroxyacyl-[ACP] + NADP(+) = a 3-oxoacyl-[ACP] + NADPH + H(+)</text>
        <dbReference type="Rhea" id="RHEA:17397"/>
        <dbReference type="Rhea" id="RHEA-COMP:9916"/>
        <dbReference type="Rhea" id="RHEA-COMP:9945"/>
        <dbReference type="ChEBI" id="CHEBI:15378"/>
        <dbReference type="ChEBI" id="CHEBI:57783"/>
        <dbReference type="ChEBI" id="CHEBI:58349"/>
        <dbReference type="ChEBI" id="CHEBI:78776"/>
        <dbReference type="ChEBI" id="CHEBI:78827"/>
        <dbReference type="EC" id="1.1.1.100"/>
    </reaction>
    <physiologicalReaction direction="right-to-left" evidence="23">
        <dbReference type="Rhea" id="RHEA:17399"/>
    </physiologicalReaction>
</comment>
<dbReference type="InterPro" id="IPR045851">
    <property type="entry name" value="AMP-bd_C_sf"/>
</dbReference>
<dbReference type="InterPro" id="IPR049551">
    <property type="entry name" value="PKS_DH_C"/>
</dbReference>
<evidence type="ECO:0000256" key="2">
    <source>
        <dbReference type="ARBA" id="ARBA00022450"/>
    </source>
</evidence>
<dbReference type="KEGG" id="sla:SERLADRAFT_417281"/>
<comment type="function">
    <text evidence="18">Fatty acid synthetase is a multifunctional enzyme that catalyzes the de novo biosynthesis of long-chain saturated fatty acids starting from acetyl-CoA and malonyl-CoA in the presence of NADPH. This multifunctional protein contains 7 catalytic activities and a site for the binding of the prosthetic group 4'-phosphopantetheine of the acyl carrier protein ([ACP]) domain.</text>
</comment>
<dbReference type="Gene3D" id="3.30.70.3290">
    <property type="match status" value="1"/>
</dbReference>
<feature type="domain" description="Carrier" evidence="53">
    <location>
        <begin position="3211"/>
        <end position="3288"/>
    </location>
</feature>
<evidence type="ECO:0000256" key="48">
    <source>
        <dbReference type="ARBA" id="ARBA00049449"/>
    </source>
</evidence>
<comment type="catalytic activity">
    <reaction evidence="39">
        <text>holo-[ACP] + acetyl-CoA = acetyl-[ACP] + CoA</text>
        <dbReference type="Rhea" id="RHEA:41788"/>
        <dbReference type="Rhea" id="RHEA-COMP:9621"/>
        <dbReference type="Rhea" id="RHEA-COMP:9685"/>
        <dbReference type="ChEBI" id="CHEBI:57287"/>
        <dbReference type="ChEBI" id="CHEBI:57288"/>
        <dbReference type="ChEBI" id="CHEBI:64479"/>
        <dbReference type="ChEBI" id="CHEBI:78446"/>
        <dbReference type="EC" id="2.3.1.38"/>
    </reaction>
    <physiologicalReaction direction="left-to-right" evidence="39">
        <dbReference type="Rhea" id="RHEA:41789"/>
    </physiologicalReaction>
</comment>
<evidence type="ECO:0000256" key="49">
    <source>
        <dbReference type="ARBA" id="ARBA00049521"/>
    </source>
</evidence>
<dbReference type="InterPro" id="IPR036736">
    <property type="entry name" value="ACP-like_sf"/>
</dbReference>
<dbReference type="SMART" id="SM00822">
    <property type="entry name" value="PKS_KR"/>
    <property type="match status" value="1"/>
</dbReference>
<evidence type="ECO:0000256" key="18">
    <source>
        <dbReference type="ARBA" id="ARBA00023442"/>
    </source>
</evidence>
<comment type="catalytic activity">
    <reaction evidence="38">
        <text>a 2,3-saturated acyl-[ACP] + NADP(+) = a (2E)-enoyl-[ACP] + NADPH + H(+)</text>
        <dbReference type="Rhea" id="RHEA:22564"/>
        <dbReference type="Rhea" id="RHEA-COMP:9925"/>
        <dbReference type="Rhea" id="RHEA-COMP:9926"/>
        <dbReference type="ChEBI" id="CHEBI:15378"/>
        <dbReference type="ChEBI" id="CHEBI:57783"/>
        <dbReference type="ChEBI" id="CHEBI:58349"/>
        <dbReference type="ChEBI" id="CHEBI:78784"/>
        <dbReference type="ChEBI" id="CHEBI:78785"/>
        <dbReference type="EC" id="1.3.1.39"/>
    </reaction>
    <physiologicalReaction direction="right-to-left" evidence="38">
        <dbReference type="Rhea" id="RHEA:22566"/>
    </physiologicalReaction>
</comment>
<comment type="catalytic activity">
    <reaction evidence="40">
        <text>hexadecanoyl-[ACP] + H2O = hexadecanoate + holo-[ACP] + H(+)</text>
        <dbReference type="Rhea" id="RHEA:41932"/>
        <dbReference type="Rhea" id="RHEA-COMP:9652"/>
        <dbReference type="Rhea" id="RHEA-COMP:9685"/>
        <dbReference type="ChEBI" id="CHEBI:7896"/>
        <dbReference type="ChEBI" id="CHEBI:15377"/>
        <dbReference type="ChEBI" id="CHEBI:15378"/>
        <dbReference type="ChEBI" id="CHEBI:64479"/>
        <dbReference type="ChEBI" id="CHEBI:78483"/>
        <dbReference type="EC" id="3.1.2.14"/>
    </reaction>
    <physiologicalReaction direction="left-to-right" evidence="40">
        <dbReference type="Rhea" id="RHEA:41933"/>
    </physiologicalReaction>
</comment>
<dbReference type="Pfam" id="PF00109">
    <property type="entry name" value="ketoacyl-synt"/>
    <property type="match status" value="1"/>
</dbReference>
<dbReference type="GeneID" id="18813569"/>
<dbReference type="EMBL" id="GL945438">
    <property type="protein sequence ID" value="EGO21872.1"/>
    <property type="molecule type" value="Genomic_DNA"/>
</dbReference>
<dbReference type="InterPro" id="IPR014043">
    <property type="entry name" value="Acyl_transferase_dom"/>
</dbReference>
<comment type="catalytic activity">
    <reaction evidence="24">
        <text>3-oxodecanoyl-[ACP] + NADPH + H(+) = (3R)-hydroxydecanoyl-[ACP] + NADP(+)</text>
        <dbReference type="Rhea" id="RHEA:41856"/>
        <dbReference type="Rhea" id="RHEA-COMP:9637"/>
        <dbReference type="Rhea" id="RHEA-COMP:9638"/>
        <dbReference type="ChEBI" id="CHEBI:15378"/>
        <dbReference type="ChEBI" id="CHEBI:57783"/>
        <dbReference type="ChEBI" id="CHEBI:58349"/>
        <dbReference type="ChEBI" id="CHEBI:78464"/>
        <dbReference type="ChEBI" id="CHEBI:78466"/>
    </reaction>
    <physiologicalReaction direction="left-to-right" evidence="24">
        <dbReference type="Rhea" id="RHEA:41857"/>
    </physiologicalReaction>
</comment>
<evidence type="ECO:0000256" key="6">
    <source>
        <dbReference type="ARBA" id="ARBA00022898"/>
    </source>
</evidence>
<dbReference type="GO" id="GO:0019171">
    <property type="term" value="F:(3R)-hydroxyacyl-[acyl-carrier-protein] dehydratase activity"/>
    <property type="evidence" value="ECO:0007669"/>
    <property type="project" value="UniProtKB-EC"/>
</dbReference>
<evidence type="ECO:0000256" key="4">
    <source>
        <dbReference type="ARBA" id="ARBA00022679"/>
    </source>
</evidence>
<dbReference type="SUPFAM" id="SSF52777">
    <property type="entry name" value="CoA-dependent acyltransferases"/>
    <property type="match status" value="2"/>
</dbReference>
<evidence type="ECO:0000256" key="11">
    <source>
        <dbReference type="ARBA" id="ARBA00023373"/>
    </source>
</evidence>
<dbReference type="InterPro" id="IPR036291">
    <property type="entry name" value="NAD(P)-bd_dom_sf"/>
</dbReference>
<evidence type="ECO:0000256" key="5">
    <source>
        <dbReference type="ARBA" id="ARBA00022799"/>
    </source>
</evidence>
<evidence type="ECO:0000256" key="3">
    <source>
        <dbReference type="ARBA" id="ARBA00022553"/>
    </source>
</evidence>
<evidence type="ECO:0000256" key="23">
    <source>
        <dbReference type="ARBA" id="ARBA00047400"/>
    </source>
</evidence>
<dbReference type="PROSITE" id="PS52004">
    <property type="entry name" value="KS3_2"/>
    <property type="match status" value="1"/>
</dbReference>
<dbReference type="InterPro" id="IPR050091">
    <property type="entry name" value="PKS_NRPS_Biosynth_Enz"/>
</dbReference>
<evidence type="ECO:0000256" key="46">
    <source>
        <dbReference type="ARBA" id="ARBA00049414"/>
    </source>
</evidence>
<comment type="catalytic activity">
    <reaction evidence="11">
        <text>(3R)-hydroxyhexanoyl-[ACP] = (2E)-hexenoyl-[ACP] + H2O</text>
        <dbReference type="Rhea" id="RHEA:41828"/>
        <dbReference type="Rhea" id="RHEA-COMP:9630"/>
        <dbReference type="Rhea" id="RHEA-COMP:9631"/>
        <dbReference type="ChEBI" id="CHEBI:15377"/>
        <dbReference type="ChEBI" id="CHEBI:78457"/>
        <dbReference type="ChEBI" id="CHEBI:78458"/>
    </reaction>
    <physiologicalReaction direction="left-to-right" evidence="11">
        <dbReference type="Rhea" id="RHEA:41829"/>
    </physiologicalReaction>
</comment>
<comment type="catalytic activity">
    <reaction evidence="45">
        <text>3-oxododecanoyl-[ACP] + NADPH + H(+) = (3R)-hydroxydodecanoyl-[ACP] + NADP(+)</text>
        <dbReference type="Rhea" id="RHEA:41872"/>
        <dbReference type="Rhea" id="RHEA-COMP:9641"/>
        <dbReference type="Rhea" id="RHEA-COMP:9642"/>
        <dbReference type="ChEBI" id="CHEBI:15378"/>
        <dbReference type="ChEBI" id="CHEBI:57783"/>
        <dbReference type="ChEBI" id="CHEBI:58349"/>
        <dbReference type="ChEBI" id="CHEBI:78469"/>
        <dbReference type="ChEBI" id="CHEBI:78470"/>
    </reaction>
    <physiologicalReaction direction="left-to-right" evidence="45">
        <dbReference type="Rhea" id="RHEA:41873"/>
    </physiologicalReaction>
</comment>
<evidence type="ECO:0000256" key="22">
    <source>
        <dbReference type="ARBA" id="ARBA00047394"/>
    </source>
</evidence>
<feature type="domain" description="Carrier" evidence="53">
    <location>
        <begin position="2114"/>
        <end position="2188"/>
    </location>
</feature>
<comment type="catalytic activity">
    <reaction evidence="33">
        <text>(2E)-dodecenoyl-[ACP] + NADPH + H(+) = dodecanoyl-[ACP] + NADP(+)</text>
        <dbReference type="Rhea" id="RHEA:41880"/>
        <dbReference type="Rhea" id="RHEA-COMP:9643"/>
        <dbReference type="Rhea" id="RHEA-COMP:9644"/>
        <dbReference type="ChEBI" id="CHEBI:15378"/>
        <dbReference type="ChEBI" id="CHEBI:57783"/>
        <dbReference type="ChEBI" id="CHEBI:58349"/>
        <dbReference type="ChEBI" id="CHEBI:65264"/>
        <dbReference type="ChEBI" id="CHEBI:78472"/>
    </reaction>
    <physiologicalReaction direction="left-to-right" evidence="33">
        <dbReference type="Rhea" id="RHEA:41881"/>
    </physiologicalReaction>
</comment>
<comment type="catalytic activity">
    <reaction evidence="47">
        <text>3-oxooctanoyl-[ACP] + NADPH + H(+) = (3R)-hydroxyoctanoyl-[ACP] + NADP(+)</text>
        <dbReference type="Rhea" id="RHEA:41840"/>
        <dbReference type="Rhea" id="RHEA-COMP:9633"/>
        <dbReference type="Rhea" id="RHEA-COMP:9634"/>
        <dbReference type="ChEBI" id="CHEBI:15378"/>
        <dbReference type="ChEBI" id="CHEBI:57783"/>
        <dbReference type="ChEBI" id="CHEBI:58349"/>
        <dbReference type="ChEBI" id="CHEBI:78460"/>
        <dbReference type="ChEBI" id="CHEBI:78461"/>
    </reaction>
    <physiologicalReaction direction="left-to-right" evidence="47">
        <dbReference type="Rhea" id="RHEA:41841"/>
    </physiologicalReaction>
</comment>
<dbReference type="FunFam" id="2.30.38.10:FF:000001">
    <property type="entry name" value="Non-ribosomal peptide synthetase PvdI"/>
    <property type="match status" value="1"/>
</dbReference>
<comment type="catalytic activity">
    <reaction evidence="28">
        <text>(2E)-hexadecenoyl-[ACP] + NADPH + H(+) = hexadecanoyl-[ACP] + NADP(+)</text>
        <dbReference type="Rhea" id="RHEA:41912"/>
        <dbReference type="Rhea" id="RHEA-COMP:9651"/>
        <dbReference type="Rhea" id="RHEA-COMP:9652"/>
        <dbReference type="ChEBI" id="CHEBI:15378"/>
        <dbReference type="ChEBI" id="CHEBI:57783"/>
        <dbReference type="ChEBI" id="CHEBI:58349"/>
        <dbReference type="ChEBI" id="CHEBI:78481"/>
        <dbReference type="ChEBI" id="CHEBI:78483"/>
    </reaction>
    <physiologicalReaction direction="left-to-right" evidence="28">
        <dbReference type="Rhea" id="RHEA:41913"/>
    </physiologicalReaction>
</comment>
<dbReference type="GO" id="GO:0004316">
    <property type="term" value="F:3-oxoacyl-[acyl-carrier-protein] reductase (NADPH) activity"/>
    <property type="evidence" value="ECO:0007669"/>
    <property type="project" value="UniProtKB-EC"/>
</dbReference>
<dbReference type="PROSITE" id="PS52019">
    <property type="entry name" value="PKS_MFAS_DH"/>
    <property type="match status" value="1"/>
</dbReference>
<comment type="pathway">
    <text evidence="1">Lipid metabolism.</text>
</comment>
<dbReference type="FunFam" id="3.40.50.12780:FF:000012">
    <property type="entry name" value="Non-ribosomal peptide synthetase"/>
    <property type="match status" value="1"/>
</dbReference>
<evidence type="ECO:0000256" key="43">
    <source>
        <dbReference type="ARBA" id="ARBA00049109"/>
    </source>
</evidence>
<feature type="domain" description="Ketosynthase family 3 (KS3)" evidence="54">
    <location>
        <begin position="4"/>
        <end position="413"/>
    </location>
</feature>
<dbReference type="InterPro" id="IPR020843">
    <property type="entry name" value="ER"/>
</dbReference>
<evidence type="ECO:0000256" key="27">
    <source>
        <dbReference type="ARBA" id="ARBA00047578"/>
    </source>
</evidence>
<evidence type="ECO:0000256" key="30">
    <source>
        <dbReference type="ARBA" id="ARBA00047953"/>
    </source>
</evidence>
<dbReference type="InterPro" id="IPR016039">
    <property type="entry name" value="Thiolase-like"/>
</dbReference>
<evidence type="ECO:0000256" key="50">
    <source>
        <dbReference type="ARBA" id="ARBA00049533"/>
    </source>
</evidence>
<evidence type="ECO:0000256" key="40">
    <source>
        <dbReference type="ARBA" id="ARBA00048704"/>
    </source>
</evidence>
<evidence type="ECO:0000256" key="32">
    <source>
        <dbReference type="ARBA" id="ARBA00048051"/>
    </source>
</evidence>
<dbReference type="InterPro" id="IPR029058">
    <property type="entry name" value="AB_hydrolase_fold"/>
</dbReference>
<evidence type="ECO:0000256" key="31">
    <source>
        <dbReference type="ARBA" id="ARBA00047961"/>
    </source>
</evidence>
<dbReference type="GO" id="GO:0141148">
    <property type="term" value="F:enoyl-[acyl-carrier-protein] reductase (NADPH) activity"/>
    <property type="evidence" value="ECO:0007669"/>
    <property type="project" value="UniProtKB-EC"/>
</dbReference>
<dbReference type="InterPro" id="IPR049900">
    <property type="entry name" value="PKS_mFAS_DH"/>
</dbReference>
<dbReference type="NCBIfam" id="TIGR01733">
    <property type="entry name" value="AA-adenyl-dom"/>
    <property type="match status" value="1"/>
</dbReference>
<dbReference type="Gene3D" id="3.30.559.30">
    <property type="entry name" value="Nonribosomal peptide synthetase, condensation domain"/>
    <property type="match status" value="1"/>
</dbReference>
<proteinExistence type="inferred from homology"/>
<evidence type="ECO:0000256" key="16">
    <source>
        <dbReference type="ARBA" id="ARBA00023401"/>
    </source>
</evidence>
<comment type="catalytic activity">
    <reaction evidence="27">
        <text>dodecanoyl-[ACP] + malonyl-[ACP] + H(+) = 3-oxotetradecanoyl-[ACP] + holo-[ACP] + CO2</text>
        <dbReference type="Rhea" id="RHEA:41884"/>
        <dbReference type="Rhea" id="RHEA-COMP:9623"/>
        <dbReference type="Rhea" id="RHEA-COMP:9644"/>
        <dbReference type="Rhea" id="RHEA-COMP:9645"/>
        <dbReference type="Rhea" id="RHEA-COMP:9685"/>
        <dbReference type="ChEBI" id="CHEBI:15378"/>
        <dbReference type="ChEBI" id="CHEBI:16526"/>
        <dbReference type="ChEBI" id="CHEBI:64479"/>
        <dbReference type="ChEBI" id="CHEBI:65264"/>
        <dbReference type="ChEBI" id="CHEBI:78449"/>
        <dbReference type="ChEBI" id="CHEBI:78473"/>
    </reaction>
    <physiologicalReaction direction="left-to-right" evidence="27">
        <dbReference type="Rhea" id="RHEA:41885"/>
    </physiologicalReaction>
</comment>
<evidence type="ECO:0000256" key="51">
    <source>
        <dbReference type="PROSITE-ProRule" id="PRU01363"/>
    </source>
</evidence>
<feature type="active site" description="Proton donor; for dehydratase activity" evidence="51">
    <location>
        <position position="1099"/>
    </location>
</feature>
<evidence type="ECO:0000256" key="37">
    <source>
        <dbReference type="ARBA" id="ARBA00048571"/>
    </source>
</evidence>
<comment type="catalytic activity">
    <reaction evidence="13">
        <text>a (3R)-hydroxyacyl-[ACP] = a (2E)-enoyl-[ACP] + H2O</text>
        <dbReference type="Rhea" id="RHEA:13097"/>
        <dbReference type="Rhea" id="RHEA-COMP:9925"/>
        <dbReference type="Rhea" id="RHEA-COMP:9945"/>
        <dbReference type="ChEBI" id="CHEBI:15377"/>
        <dbReference type="ChEBI" id="CHEBI:78784"/>
        <dbReference type="ChEBI" id="CHEBI:78827"/>
        <dbReference type="EC" id="4.2.1.59"/>
    </reaction>
    <physiologicalReaction direction="left-to-right" evidence="13">
        <dbReference type="Rhea" id="RHEA:13098"/>
    </physiologicalReaction>
</comment>
<feature type="active site" description="Proton acceptor; for dehydratase activity" evidence="51">
    <location>
        <position position="924"/>
    </location>
</feature>
<dbReference type="SUPFAM" id="SSF52151">
    <property type="entry name" value="FabD/lysophospholipase-like"/>
    <property type="match status" value="1"/>
</dbReference>
<feature type="region of interest" description="C-terminal hotdog fold" evidence="51">
    <location>
        <begin position="1030"/>
        <end position="1196"/>
    </location>
</feature>
<keyword evidence="4" id="KW-0808">Transferase</keyword>
<dbReference type="Pfam" id="PF00550">
    <property type="entry name" value="PP-binding"/>
    <property type="match status" value="2"/>
</dbReference>
<dbReference type="GO" id="GO:0005886">
    <property type="term" value="C:plasma membrane"/>
    <property type="evidence" value="ECO:0007669"/>
    <property type="project" value="TreeGrafter"/>
</dbReference>
<dbReference type="Pfam" id="PF08659">
    <property type="entry name" value="KR"/>
    <property type="match status" value="1"/>
</dbReference>
<dbReference type="InterPro" id="IPR018201">
    <property type="entry name" value="Ketoacyl_synth_AS"/>
</dbReference>
<dbReference type="SUPFAM" id="SSF56801">
    <property type="entry name" value="Acetyl-CoA synthetase-like"/>
    <property type="match status" value="1"/>
</dbReference>
<comment type="catalytic activity">
    <reaction evidence="34">
        <text>tetradecanoyl-[ACP] + H2O = tetradecanoate + holo-[ACP] + H(+)</text>
        <dbReference type="Rhea" id="RHEA:30123"/>
        <dbReference type="Rhea" id="RHEA-COMP:9648"/>
        <dbReference type="Rhea" id="RHEA-COMP:9685"/>
        <dbReference type="ChEBI" id="CHEBI:15377"/>
        <dbReference type="ChEBI" id="CHEBI:15378"/>
        <dbReference type="ChEBI" id="CHEBI:30807"/>
        <dbReference type="ChEBI" id="CHEBI:64479"/>
        <dbReference type="ChEBI" id="CHEBI:78477"/>
        <dbReference type="EC" id="3.1.2.14"/>
    </reaction>
    <physiologicalReaction direction="left-to-right" evidence="34">
        <dbReference type="Rhea" id="RHEA:30124"/>
    </physiologicalReaction>
</comment>
<evidence type="ECO:0000256" key="12">
    <source>
        <dbReference type="ARBA" id="ARBA00023388"/>
    </source>
</evidence>
<comment type="catalytic activity">
    <reaction evidence="49">
        <text>(2E)-decenoyl-[ACP] + NADPH + H(+) = decanoyl-[ACP] + NADP(+)</text>
        <dbReference type="Rhea" id="RHEA:41864"/>
        <dbReference type="Rhea" id="RHEA-COMP:9639"/>
        <dbReference type="Rhea" id="RHEA-COMP:9640"/>
        <dbReference type="ChEBI" id="CHEBI:15378"/>
        <dbReference type="ChEBI" id="CHEBI:57783"/>
        <dbReference type="ChEBI" id="CHEBI:58349"/>
        <dbReference type="ChEBI" id="CHEBI:78467"/>
        <dbReference type="ChEBI" id="CHEBI:78468"/>
    </reaction>
    <physiologicalReaction direction="left-to-right" evidence="49">
        <dbReference type="Rhea" id="RHEA:41865"/>
    </physiologicalReaction>
</comment>
<sequence length="3570" mass="388340">MSAEVPVAIIGIGGKFPGGSDTPAMFYEFLRNKLSIGGKDEPGKYHCTKGGFINGIDQFDALEFGISAKEAQHLDPAIRLTLEAAHDALQDSGIDYRGSKTGVFFGNLLTTTDELDDDRYEMNNYNGVGKCVSIRANRISFTFDLRGPSLTVDTACSASATAMHLALSAVKLGDCDQALVVGANTMISPEHTVSFSKLGVLSPTGSSKSFDADADGYARAEAVAAVLIKRLDHVKRDGDSAYAVLTGSAINANGKGKSLTMPEGAMQAETIKGAYATAKRNPAEAFYVELHATGTKVGDPIETNGAGTVFSKERSDSNLLRVGSIKSNIGHAEGCSFLASLVKVSLMLHHKEIIPNIRFNKANPKIDFVSGKMKVQTELEKITPAMAAKDGKWVTSISSYGVGGSNAHIVLESFDSVQDHVQATTATIATVPKPLYLFSIGTLTETSLARWKETLTTSFGDVTDDKTLRSLSRDLGRQTRAYPARAFAVAPSLNADAKFSKPVLTNSNSSPKLCLVFSGQGPQHIFMGRQLAESYPAFLEAVQLNDSILVNKYKQESMLERTGLFIPGVEAKLAANGVWPVREVVLSLVFVQMALVDLIRSLGIEYEFVVGHSIGEIAMGYASGHYNREMAIGIAVARSAAMTKAEGNGAMVALGVGVQKAKTMMRKVLSKAKATSGLWIAGINSPQAVTVAGTHELIDAMVELANDPDAKVFAAKLRVGCAFHTPLMEPQEELFKSLMQEPLGQGTKKPIARVLSTTDGKWLDRDLDINYCWDNIRRPVLFGTAMNKIINDHGAEGLLFLEIAPHPVLKAYIEQCGGEPVSLIRRPNPKVPAQNTGEHYQFLEGVGNLLASGFKRVDFDKLCASPDGQNDFVKPKLPNYPYNKSYCWAESAGERSRRLREKPRPIATPHFRINVDSHPDLTGHIVFDAVLFPASGYVESILENGAMVASDVAIHKPLVLNGSGSFPGHAGCVIDGDKWQFRASTNGEFDNGEIILDAVYASGTFSRVNPAYDENAPLMFDVQSKLALSQGSVTGNEFYEAIPSAYRYQDHFRNYLKVVHEVADESSWGGKAYLTRLEVPEGTPDVFGSGYVIHPGILDSITQCGLAMFINMDTKLFDFNGVFLPVKIDALRRWDSRDAPDLDSEIRKGIWTYFTGRTWAPGGPFKSDYVITNSEGRVLFTIEGFEIARAPDAEPIPITDSSVEERLTTTWQSQNFPSTSLSLPSGSSLRSTFDTLVKNAAVAGRKVVRVLDLDPTPAMAKGLDASLASLFEDSDLLVEYFCGAASPEEADAKTSELKYTHARSMVVDSWTLKDDAAVSTFASFDIVLHSVDLSAVPVDITQLTNFLVPSGIVLFLVSDSQSVSEDPSSQRMTLPSLAAQLRSLFGVDAEVSQLTDGNALIVVRIFGATLSVPAGPFRSVIIHPFVHGQEGELVEIAKNVGADSEVWITGNDDAAGIGALGIASCLIAESPEFIVRSVLFEDHSLSDAAREKIIHDLRRNSLLLEQHLKISRNGDVFVRRLVNGSVAVKDTIIPASGLSTHAGATTTVAAHFPPSLGETQVEVQVEVLGAESLSIEKPLLTFVGSIKTVGSSVKSLDINTKVIGVARHTPVDVIVADEDAIVQLPVGVAVNDAAALPSTFLGSWMGLIQLARISQSSAVLIHDAASSAGYSAVQLCQRFGGKMLCTVSSTAEAQYLSSELNLSKDSIIIIDDFSAAPSKWLHNHEVSAFDVIFNSHGKPAFGKGVEYLSPFGCYIHVQANDQDTVKLPLGAPSTHILQVNKLAEASPRKIAPLVTAILAVHASQPFKIRSQSVTMDNAREAETGGNLGSLVMAVEKPRSVRIDPTGQLFDPRKSYILVGGCSELGVRITEWMAIHGARHIFLSSRRGLGGLTKVDNLYIHYLRQTGVQVEVIASDAVNKEHTAALIETAKKAGPIGGIFLMTVVLRDAKFTNLTQQSFDDVYRSKVDALNTLLSCVDSASLDFLLLFSTIGSVFGNAGQAAYCASQLYLDRIADVIPNTISMSFPPITDSGIFKRLVLATKGRANTAALTRTGMTTAQVCNFIGDSLIRRIAHYVPMLAIGDVPDTFSTCEPLLYGHLLPNKFLVSNAAGGKDGDVAESPATLLATLLSMEADQITDNALITSFGLDSLGATRYSNQLKTRFNIQVSQIELLGSMTIGALNEMVAKVGVQASGDDAGFALDDGSSKYGEPLVPILNDRLAYDEPYTTDASPHQYRIWLAQREYDNARKRSVSKIDSNMSRYGATQWDTHEGYFVTIYSETSIDVDRMTEAFQEVVQRHGALRTAFTWNEELGKLEQTIYPSVDFQASLIDLSNESDATAKAYEMSLAMNNEPNFKLDKLPLLTATMFDLGGGDWAFNVVIHHIIIDEASLGVFFYELFGLYLNGPGSLPDVSIHYSDFSDWLGKTSERRAELRDEQLKFWANNLQDIQPLHLTLATPSDKELAPITQIEAKVGIGALEQYHKVINETSATPFAGFFAAYNILLHKYSAQSSFVVGTAVTQRNLAMLSNVIGFFANMLPIKTDIDEDQTFSEYLVKFKDSLIACLSNGEVTYEDIVGQGKASAHGRGYFKHLFAPGGMNMETISQLEMNHLKPRATLPLPNGEEQYEFLLTVHAKAGHVVLRFDNHLYSEDAARQFLDAYIALIETLGRDAHVKIRDISAVSEREHERLVKELSSANESSVRETTVHQLVEEQAQRTPRFTAVEFEGESLTYAELNTKANRIAKSLIQQGVNNGDIVALCFDRGIHQILAILAVLKAGGTFVPLDPDDPTLRKELMIAECKAKVLLTTSNHSRVFEKSLASKVLIAYIDDPSYEKRLSRFDGGNFVVDGLTPSSLAYIMFTSGSTGKPKGVMIEHRSISNLVQHSSVYGFQQGVRVMSSLAYTFDPFVVDVFGTLAHGATLVTGRKELVLGDIPKAIKSLRISVLHVTPSILAVVPVEEYSTLETIVVAGEALGKKLVEDWSNMVTLRNMYGPTEASVDCISCHVTSSSLTGVIGRPLPNNRIYILDKQLRPTPIGVEGELYIGGIQLARGYLNQPELTASSFIQNPFVNGDRLYKSGDIALYRSDGNIEYCGREDRQIKLRGQRIELGEIEDVIHKYPGVQRGAVVIRSVQDAPAIVAFVEFKQEAQENLEDEKEGLKLFVSERLPRFMYPSLIAALPQLPASRSGKIDRNALKQMDLKAFAPDLSSEMGLPQSDVEVELMSIFCKTLKVDTGSFGVTHDLFAVGLNSLMAVQAAGVVSKTFNVHIGLNNIYLRPTIRELATLVIDAMGQDSRAIMEAEDADADFLIEFLPIKKKGIQPRVFIVHDITGMATPFMRLGAFMPNEMYAIGDRHFGSSDGFGSVESMADHYITLIKSVQTEGPYIISGYSYGGAVALCMATKMMKAGDEVAHLILFDPIFIPASERQSLKSTDWTQRSIDRISSNFPDIGEKWKNKLRTEIRKNLDSMFDYEPEHYSGATTLVVPKDRSWYRSGHASDFDTGTDDHNGWDYRIKNLDMKVAAGSHDTMFTPAHVKVLAGVVKDILAAVPGLPAAPPPTTKTKKVPSTKPASS</sequence>
<dbReference type="Gene3D" id="3.40.50.980">
    <property type="match status" value="2"/>
</dbReference>
<dbReference type="Gene3D" id="2.30.38.10">
    <property type="entry name" value="Luciferase, Domain 3"/>
    <property type="match status" value="1"/>
</dbReference>
<dbReference type="InterPro" id="IPR016036">
    <property type="entry name" value="Malonyl_transacylase_ACP-bd"/>
</dbReference>
<dbReference type="Gene3D" id="3.40.47.10">
    <property type="match status" value="1"/>
</dbReference>
<comment type="catalytic activity">
    <reaction evidence="44">
        <text>(2E)-tetradecenoyl-[ACP] + NADPH + H(+) = tetradecanoyl-[ACP] + NADP(+)</text>
        <dbReference type="Rhea" id="RHEA:41896"/>
        <dbReference type="Rhea" id="RHEA-COMP:9647"/>
        <dbReference type="Rhea" id="RHEA-COMP:9648"/>
        <dbReference type="ChEBI" id="CHEBI:15378"/>
        <dbReference type="ChEBI" id="CHEBI:57783"/>
        <dbReference type="ChEBI" id="CHEBI:58349"/>
        <dbReference type="ChEBI" id="CHEBI:78475"/>
        <dbReference type="ChEBI" id="CHEBI:78477"/>
    </reaction>
    <physiologicalReaction direction="left-to-right" evidence="44">
        <dbReference type="Rhea" id="RHEA:41897"/>
    </physiologicalReaction>
</comment>
<evidence type="ECO:0000256" key="44">
    <source>
        <dbReference type="ARBA" id="ARBA00049171"/>
    </source>
</evidence>
<evidence type="ECO:0000256" key="20">
    <source>
        <dbReference type="ARBA" id="ARBA00029454"/>
    </source>
</evidence>
<keyword evidence="6" id="KW-0663">Pyridoxal phosphate</keyword>
<dbReference type="InterPro" id="IPR032821">
    <property type="entry name" value="PKS_assoc"/>
</dbReference>
<dbReference type="InterPro" id="IPR001227">
    <property type="entry name" value="Ac_transferase_dom_sf"/>
</dbReference>
<dbReference type="OrthoDB" id="416786at2759"/>
<reference evidence="56" key="1">
    <citation type="submission" date="2011-04" db="EMBL/GenBank/DDBJ databases">
        <title>Evolution of plant cell wall degrading machinery underlies the functional diversity of forest fungi.</title>
        <authorList>
            <consortium name="US DOE Joint Genome Institute (JGI-PGF)"/>
            <person name="Eastwood D.C."/>
            <person name="Floudas D."/>
            <person name="Binder M."/>
            <person name="Majcherczyk A."/>
            <person name="Schneider P."/>
            <person name="Aerts A."/>
            <person name="Asiegbu F.O."/>
            <person name="Baker S.E."/>
            <person name="Barry K."/>
            <person name="Bendiksby M."/>
            <person name="Blumentritt M."/>
            <person name="Coutinho P.M."/>
            <person name="Cullen D."/>
            <person name="Cullen D."/>
            <person name="Gathman A."/>
            <person name="Goodell B."/>
            <person name="Henrissat B."/>
            <person name="Ihrmark K."/>
            <person name="Kauserud H."/>
            <person name="Kohler A."/>
            <person name="LaButti K."/>
            <person name="Lapidus A."/>
            <person name="Lavin J.L."/>
            <person name="Lee Y.-H."/>
            <person name="Lindquist E."/>
            <person name="Lilly W."/>
            <person name="Lucas S."/>
            <person name="Morin E."/>
            <person name="Murat C."/>
            <person name="Oguiza J.A."/>
            <person name="Park J."/>
            <person name="Pisabarro A.G."/>
            <person name="Riley R."/>
            <person name="Rosling A."/>
            <person name="Salamov A."/>
            <person name="Schmidt O."/>
            <person name="Schmutz J."/>
            <person name="Skrede I."/>
            <person name="Stenlid J."/>
            <person name="Wiebenga A."/>
            <person name="Xie X."/>
            <person name="Kues U."/>
            <person name="Hibbett D.S."/>
            <person name="Hoffmeister D."/>
            <person name="Hogberg N."/>
            <person name="Martin F."/>
            <person name="Grigoriev I.V."/>
            <person name="Watkinson S.C."/>
        </authorList>
    </citation>
    <scope>NUCLEOTIDE SEQUENCE</scope>
    <source>
        <strain evidence="56">S7.9</strain>
    </source>
</reference>
<evidence type="ECO:0000256" key="36">
    <source>
        <dbReference type="ARBA" id="ARBA00048506"/>
    </source>
</evidence>
<evidence type="ECO:0000259" key="55">
    <source>
        <dbReference type="PROSITE" id="PS52019"/>
    </source>
</evidence>
<dbReference type="InterPro" id="IPR020841">
    <property type="entry name" value="PKS_Beta-ketoAc_synthase_dom"/>
</dbReference>
<evidence type="ECO:0000256" key="38">
    <source>
        <dbReference type="ARBA" id="ARBA00048650"/>
    </source>
</evidence>
<keyword evidence="2" id="KW-0596">Phosphopantetheine</keyword>
<dbReference type="PANTHER" id="PTHR43775:SF37">
    <property type="entry name" value="SI:DKEY-61P9.11"/>
    <property type="match status" value="1"/>
</dbReference>
<dbReference type="SUPFAM" id="SSF53901">
    <property type="entry name" value="Thiolase-like"/>
    <property type="match status" value="1"/>
</dbReference>
<dbReference type="SUPFAM" id="SSF47336">
    <property type="entry name" value="ACP-like"/>
    <property type="match status" value="2"/>
</dbReference>
<dbReference type="RefSeq" id="XP_007321658.1">
    <property type="nucleotide sequence ID" value="XM_007321596.1"/>
</dbReference>
<feature type="region of interest" description="Disordered" evidence="52">
    <location>
        <begin position="3547"/>
        <end position="3570"/>
    </location>
</feature>
<comment type="catalytic activity">
    <reaction evidence="32">
        <text>hexadecanoyl-[ACP] + malonyl-[ACP] + H(+) = 3-oxooctadecanoyl-[ACP] + holo-[ACP] + CO2</text>
        <dbReference type="Rhea" id="RHEA:41916"/>
        <dbReference type="Rhea" id="RHEA-COMP:9623"/>
        <dbReference type="Rhea" id="RHEA-COMP:9652"/>
        <dbReference type="Rhea" id="RHEA-COMP:9653"/>
        <dbReference type="Rhea" id="RHEA-COMP:9685"/>
        <dbReference type="ChEBI" id="CHEBI:15378"/>
        <dbReference type="ChEBI" id="CHEBI:16526"/>
        <dbReference type="ChEBI" id="CHEBI:64479"/>
        <dbReference type="ChEBI" id="CHEBI:78449"/>
        <dbReference type="ChEBI" id="CHEBI:78483"/>
        <dbReference type="ChEBI" id="CHEBI:78487"/>
    </reaction>
    <physiologicalReaction direction="left-to-right" evidence="32">
        <dbReference type="Rhea" id="RHEA:41917"/>
    </physiologicalReaction>
</comment>
<dbReference type="GO" id="GO:0006633">
    <property type="term" value="P:fatty acid biosynthetic process"/>
    <property type="evidence" value="ECO:0007669"/>
    <property type="project" value="InterPro"/>
</dbReference>
<dbReference type="InterPro" id="IPR001031">
    <property type="entry name" value="Thioesterase"/>
</dbReference>
<comment type="catalytic activity">
    <reaction evidence="46">
        <text>3-oxohexadecanoyl-[ACP] + NADPH + H(+) = (3R)-hydroxyhexadecanoyl-[ACP] + NADP(+)</text>
        <dbReference type="Rhea" id="RHEA:41904"/>
        <dbReference type="Rhea" id="RHEA-COMP:9649"/>
        <dbReference type="Rhea" id="RHEA-COMP:9650"/>
        <dbReference type="ChEBI" id="CHEBI:15378"/>
        <dbReference type="ChEBI" id="CHEBI:57783"/>
        <dbReference type="ChEBI" id="CHEBI:58349"/>
        <dbReference type="ChEBI" id="CHEBI:78478"/>
        <dbReference type="ChEBI" id="CHEBI:78480"/>
    </reaction>
    <physiologicalReaction direction="left-to-right" evidence="46">
        <dbReference type="Rhea" id="RHEA:41905"/>
    </physiologicalReaction>
</comment>
<dbReference type="GO" id="GO:0005737">
    <property type="term" value="C:cytoplasm"/>
    <property type="evidence" value="ECO:0007669"/>
    <property type="project" value="TreeGrafter"/>
</dbReference>
<comment type="catalytic activity">
    <reaction evidence="36">
        <text>a fatty acyl-[ACP] + malonyl-[ACP] + H(+) = a 3-oxoacyl-[ACP] + holo-[ACP] + CO2</text>
        <dbReference type="Rhea" id="RHEA:22836"/>
        <dbReference type="Rhea" id="RHEA-COMP:9623"/>
        <dbReference type="Rhea" id="RHEA-COMP:9685"/>
        <dbReference type="Rhea" id="RHEA-COMP:9916"/>
        <dbReference type="Rhea" id="RHEA-COMP:14125"/>
        <dbReference type="ChEBI" id="CHEBI:15378"/>
        <dbReference type="ChEBI" id="CHEBI:16526"/>
        <dbReference type="ChEBI" id="CHEBI:64479"/>
        <dbReference type="ChEBI" id="CHEBI:78449"/>
        <dbReference type="ChEBI" id="CHEBI:78776"/>
        <dbReference type="ChEBI" id="CHEBI:138651"/>
        <dbReference type="EC" id="2.3.1.41"/>
    </reaction>
    <physiologicalReaction direction="left-to-right" evidence="36">
        <dbReference type="Rhea" id="RHEA:22837"/>
    </physiologicalReaction>
</comment>
<dbReference type="CDD" id="cd05930">
    <property type="entry name" value="A_NRPS"/>
    <property type="match status" value="1"/>
</dbReference>
<dbReference type="PROSITE" id="PS50075">
    <property type="entry name" value="CARRIER"/>
    <property type="match status" value="2"/>
</dbReference>
<dbReference type="InterPro" id="IPR014030">
    <property type="entry name" value="Ketoacyl_synth_N"/>
</dbReference>
<evidence type="ECO:0000256" key="45">
    <source>
        <dbReference type="ARBA" id="ARBA00049263"/>
    </source>
</evidence>
<evidence type="ECO:0000256" key="34">
    <source>
        <dbReference type="ARBA" id="ARBA00048289"/>
    </source>
</evidence>
<comment type="catalytic activity">
    <reaction evidence="42">
        <text>(2E)-octadecenoyl-[ACP] + NADPH + H(+) = octadecanoyl-[ACP] + NADP(+)</text>
        <dbReference type="Rhea" id="RHEA:41928"/>
        <dbReference type="Rhea" id="RHEA-COMP:9655"/>
        <dbReference type="Rhea" id="RHEA-COMP:9656"/>
        <dbReference type="ChEBI" id="CHEBI:15378"/>
        <dbReference type="ChEBI" id="CHEBI:57783"/>
        <dbReference type="ChEBI" id="CHEBI:58349"/>
        <dbReference type="ChEBI" id="CHEBI:78489"/>
        <dbReference type="ChEBI" id="CHEBI:78495"/>
    </reaction>
    <physiologicalReaction direction="left-to-right" evidence="42">
        <dbReference type="Rhea" id="RHEA:41929"/>
    </physiologicalReaction>
</comment>
<evidence type="ECO:0000256" key="35">
    <source>
        <dbReference type="ARBA" id="ARBA00048420"/>
    </source>
</evidence>
<dbReference type="SMART" id="SM00829">
    <property type="entry name" value="PKS_ER"/>
    <property type="match status" value="1"/>
</dbReference>
<evidence type="ECO:0000259" key="54">
    <source>
        <dbReference type="PROSITE" id="PS52004"/>
    </source>
</evidence>
<dbReference type="InterPro" id="IPR010071">
    <property type="entry name" value="AA_adenyl_dom"/>
</dbReference>
<comment type="catalytic activity">
    <reaction evidence="48">
        <text>butanoyl-[ACP] + malonyl-[ACP] + H(+) = 3-oxohexanoyl-[ACP] + holo-[ACP] + CO2</text>
        <dbReference type="Rhea" id="RHEA:41820"/>
        <dbReference type="Rhea" id="RHEA-COMP:9623"/>
        <dbReference type="Rhea" id="RHEA-COMP:9628"/>
        <dbReference type="Rhea" id="RHEA-COMP:9629"/>
        <dbReference type="Rhea" id="RHEA-COMP:9685"/>
        <dbReference type="ChEBI" id="CHEBI:15378"/>
        <dbReference type="ChEBI" id="CHEBI:16526"/>
        <dbReference type="ChEBI" id="CHEBI:64479"/>
        <dbReference type="ChEBI" id="CHEBI:78449"/>
        <dbReference type="ChEBI" id="CHEBI:78454"/>
        <dbReference type="ChEBI" id="CHEBI:78456"/>
    </reaction>
    <physiologicalReaction direction="left-to-right" evidence="48">
        <dbReference type="Rhea" id="RHEA:41821"/>
    </physiologicalReaction>
</comment>
<comment type="catalytic activity">
    <reaction evidence="43">
        <text>decanoyl-[ACP] + malonyl-[ACP] + H(+) = 3-oxododecanoyl-[ACP] + holo-[ACP] + CO2</text>
        <dbReference type="Rhea" id="RHEA:41868"/>
        <dbReference type="Rhea" id="RHEA-COMP:9623"/>
        <dbReference type="Rhea" id="RHEA-COMP:9640"/>
        <dbReference type="Rhea" id="RHEA-COMP:9641"/>
        <dbReference type="Rhea" id="RHEA-COMP:9685"/>
        <dbReference type="ChEBI" id="CHEBI:15378"/>
        <dbReference type="ChEBI" id="CHEBI:16526"/>
        <dbReference type="ChEBI" id="CHEBI:64479"/>
        <dbReference type="ChEBI" id="CHEBI:78449"/>
        <dbReference type="ChEBI" id="CHEBI:78468"/>
        <dbReference type="ChEBI" id="CHEBI:78469"/>
    </reaction>
    <physiologicalReaction direction="left-to-right" evidence="43">
        <dbReference type="Rhea" id="RHEA:41869"/>
    </physiologicalReaction>
</comment>
<evidence type="ECO:0000256" key="1">
    <source>
        <dbReference type="ARBA" id="ARBA00005189"/>
    </source>
</evidence>
<evidence type="ECO:0000256" key="9">
    <source>
        <dbReference type="ARBA" id="ARBA00023332"/>
    </source>
</evidence>
<evidence type="ECO:0000256" key="26">
    <source>
        <dbReference type="ARBA" id="ARBA00047500"/>
    </source>
</evidence>
<comment type="catalytic activity">
    <reaction evidence="12">
        <text>(3R)-hydroxydecanoyl-[ACP] = (2E)-decenoyl-[ACP] + H2O</text>
        <dbReference type="Rhea" id="RHEA:41860"/>
        <dbReference type="Rhea" id="RHEA-COMP:9638"/>
        <dbReference type="Rhea" id="RHEA-COMP:9639"/>
        <dbReference type="ChEBI" id="CHEBI:15377"/>
        <dbReference type="ChEBI" id="CHEBI:78466"/>
        <dbReference type="ChEBI" id="CHEBI:78467"/>
    </reaction>
    <physiologicalReaction direction="left-to-right" evidence="12">
        <dbReference type="Rhea" id="RHEA:41861"/>
    </physiologicalReaction>
</comment>
<keyword evidence="3" id="KW-0597">Phosphoprotein</keyword>
<evidence type="ECO:0000256" key="8">
    <source>
        <dbReference type="ARBA" id="ARBA00023268"/>
    </source>
</evidence>
<dbReference type="InterPro" id="IPR020845">
    <property type="entry name" value="AMP-binding_CS"/>
</dbReference>
<dbReference type="GO" id="GO:0016297">
    <property type="term" value="F:fatty acyl-[ACP] hydrolase activity"/>
    <property type="evidence" value="ECO:0007669"/>
    <property type="project" value="UniProtKB-EC"/>
</dbReference>
<dbReference type="InterPro" id="IPR013968">
    <property type="entry name" value="PKS_KR"/>
</dbReference>
<accession>F8P5I5</accession>
<dbReference type="InterPro" id="IPR014031">
    <property type="entry name" value="Ketoacyl_synth_C"/>
</dbReference>
<dbReference type="Pfam" id="PF14765">
    <property type="entry name" value="PS-DH"/>
    <property type="match status" value="1"/>
</dbReference>
<comment type="catalytic activity">
    <reaction evidence="22">
        <text>hexanoyl-[ACP] + malonyl-[ACP] + H(+) = 3-oxooctanoyl-[ACP] + holo-[ACP] + CO2</text>
        <dbReference type="Rhea" id="RHEA:41836"/>
        <dbReference type="Rhea" id="RHEA-COMP:9623"/>
        <dbReference type="Rhea" id="RHEA-COMP:9632"/>
        <dbReference type="Rhea" id="RHEA-COMP:9633"/>
        <dbReference type="Rhea" id="RHEA-COMP:9685"/>
        <dbReference type="ChEBI" id="CHEBI:15378"/>
        <dbReference type="ChEBI" id="CHEBI:16526"/>
        <dbReference type="ChEBI" id="CHEBI:64479"/>
        <dbReference type="ChEBI" id="CHEBI:78449"/>
        <dbReference type="ChEBI" id="CHEBI:78459"/>
        <dbReference type="ChEBI" id="CHEBI:78460"/>
    </reaction>
    <physiologicalReaction direction="left-to-right" evidence="22">
        <dbReference type="Rhea" id="RHEA:41837"/>
    </physiologicalReaction>
</comment>
<evidence type="ECO:0000256" key="33">
    <source>
        <dbReference type="ARBA" id="ARBA00048281"/>
    </source>
</evidence>
<dbReference type="InterPro" id="IPR009081">
    <property type="entry name" value="PP-bd_ACP"/>
</dbReference>
<dbReference type="Gene3D" id="3.30.300.30">
    <property type="match status" value="1"/>
</dbReference>
<evidence type="ECO:0000259" key="53">
    <source>
        <dbReference type="PROSITE" id="PS50075"/>
    </source>
</evidence>
<comment type="similarity">
    <text evidence="20">Belongs to the NRP synthetase family.</text>
</comment>
<comment type="catalytic activity">
    <reaction evidence="30">
        <text>3-oxobutanoyl-[ACP] + NADPH + H(+) = (3R)-hydroxybutanoyl-[ACP] + NADP(+)</text>
        <dbReference type="Rhea" id="RHEA:41804"/>
        <dbReference type="Rhea" id="RHEA-COMP:9625"/>
        <dbReference type="Rhea" id="RHEA-COMP:9626"/>
        <dbReference type="ChEBI" id="CHEBI:15378"/>
        <dbReference type="ChEBI" id="CHEBI:57783"/>
        <dbReference type="ChEBI" id="CHEBI:58349"/>
        <dbReference type="ChEBI" id="CHEBI:78450"/>
        <dbReference type="ChEBI" id="CHEBI:78451"/>
    </reaction>
    <physiologicalReaction direction="left-to-right" evidence="30">
        <dbReference type="Rhea" id="RHEA:41805"/>
    </physiologicalReaction>
</comment>
<evidence type="ECO:0000256" key="24">
    <source>
        <dbReference type="ARBA" id="ARBA00047440"/>
    </source>
</evidence>
<evidence type="ECO:0000256" key="41">
    <source>
        <dbReference type="ARBA" id="ARBA00048935"/>
    </source>
</evidence>
<dbReference type="CDD" id="cd00833">
    <property type="entry name" value="PKS"/>
    <property type="match status" value="1"/>
</dbReference>
<keyword evidence="5" id="KW-0702">S-nitrosylation</keyword>
<keyword evidence="7" id="KW-0843">Virulence</keyword>
<comment type="catalytic activity">
    <reaction evidence="10">
        <text>(3R)-hydroxydodecanoyl-[ACP] = (2E)-dodecenoyl-[ACP] + H2O</text>
        <dbReference type="Rhea" id="RHEA:41876"/>
        <dbReference type="Rhea" id="RHEA-COMP:9642"/>
        <dbReference type="Rhea" id="RHEA-COMP:9643"/>
        <dbReference type="ChEBI" id="CHEBI:15377"/>
        <dbReference type="ChEBI" id="CHEBI:78470"/>
        <dbReference type="ChEBI" id="CHEBI:78472"/>
    </reaction>
    <physiologicalReaction direction="left-to-right" evidence="10">
        <dbReference type="Rhea" id="RHEA:41877"/>
    </physiologicalReaction>
</comment>
<comment type="catalytic activity">
    <reaction evidence="41">
        <text>3-oxotetradecanoyl-[ACP] + NADPH + H(+) = (3R)-hydroxytetradecanoyl-[ACP] + NADP(+)</text>
        <dbReference type="Rhea" id="RHEA:41888"/>
        <dbReference type="Rhea" id="RHEA-COMP:9645"/>
        <dbReference type="Rhea" id="RHEA-COMP:9646"/>
        <dbReference type="ChEBI" id="CHEBI:15378"/>
        <dbReference type="ChEBI" id="CHEBI:57783"/>
        <dbReference type="ChEBI" id="CHEBI:58349"/>
        <dbReference type="ChEBI" id="CHEBI:78473"/>
        <dbReference type="ChEBI" id="CHEBI:78474"/>
    </reaction>
    <physiologicalReaction direction="left-to-right" evidence="41">
        <dbReference type="Rhea" id="RHEA:41889"/>
    </physiologicalReaction>
</comment>
<evidence type="ECO:0000256" key="10">
    <source>
        <dbReference type="ARBA" id="ARBA00023351"/>
    </source>
</evidence>
<dbReference type="InterPro" id="IPR023213">
    <property type="entry name" value="CAT-like_dom_sf"/>
</dbReference>
<dbReference type="GO" id="GO:0004315">
    <property type="term" value="F:3-oxoacyl-[acyl-carrier-protein] synthase activity"/>
    <property type="evidence" value="ECO:0007669"/>
    <property type="project" value="UniProtKB-EC"/>
</dbReference>
<dbReference type="GO" id="GO:0004312">
    <property type="term" value="F:fatty acid synthase activity"/>
    <property type="evidence" value="ECO:0007669"/>
    <property type="project" value="TreeGrafter"/>
</dbReference>
<dbReference type="InterPro" id="IPR057326">
    <property type="entry name" value="KR_dom"/>
</dbReference>
<evidence type="ECO:0000256" key="14">
    <source>
        <dbReference type="ARBA" id="ARBA00023398"/>
    </source>
</evidence>
<dbReference type="GO" id="GO:0004313">
    <property type="term" value="F:[acyl-carrier-protein] S-acetyltransferase activity"/>
    <property type="evidence" value="ECO:0007669"/>
    <property type="project" value="UniProtKB-EC"/>
</dbReference>
<keyword evidence="8" id="KW-0511">Multifunctional enzyme</keyword>
<dbReference type="InterPro" id="IPR000873">
    <property type="entry name" value="AMP-dep_synth/lig_dom"/>
</dbReference>
<feature type="domain" description="PKS/mFAS DH" evidence="55">
    <location>
        <begin position="889"/>
        <end position="1196"/>
    </location>
</feature>
<evidence type="ECO:0000256" key="25">
    <source>
        <dbReference type="ARBA" id="ARBA00047451"/>
    </source>
</evidence>
<comment type="catalytic activity">
    <reaction evidence="16">
        <text>(3R)-hydroxyhexadecanoyl-[ACP] = (2E)-hexadecenoyl-[ACP] + H2O</text>
        <dbReference type="Rhea" id="RHEA:41908"/>
        <dbReference type="Rhea" id="RHEA-COMP:9650"/>
        <dbReference type="Rhea" id="RHEA-COMP:9651"/>
        <dbReference type="ChEBI" id="CHEBI:15377"/>
        <dbReference type="ChEBI" id="CHEBI:78480"/>
        <dbReference type="ChEBI" id="CHEBI:78481"/>
    </reaction>
    <physiologicalReaction direction="left-to-right" evidence="16">
        <dbReference type="Rhea" id="RHEA:41909"/>
    </physiologicalReaction>
</comment>
<gene>
    <name evidence="56" type="primary">nps8</name>
    <name evidence="56" type="ORF">SERLADRAFT_417281</name>
</gene>
<dbReference type="SMART" id="SM00825">
    <property type="entry name" value="PKS_KS"/>
    <property type="match status" value="1"/>
</dbReference>
<dbReference type="Pfam" id="PF00668">
    <property type="entry name" value="Condensation"/>
    <property type="match status" value="1"/>
</dbReference>
<dbReference type="SUPFAM" id="SSF55048">
    <property type="entry name" value="Probable ACP-binding domain of malonyl-CoA ACP transacylase"/>
    <property type="match status" value="1"/>
</dbReference>
<dbReference type="Pfam" id="PF00975">
    <property type="entry name" value="Thioesterase"/>
    <property type="match status" value="1"/>
</dbReference>
<comment type="catalytic activity">
    <reaction evidence="9">
        <text>(3R)-hydroxyoctanoyl-[ACP] = (2E)-octenoyl-[ACP] + H2O</text>
        <dbReference type="Rhea" id="RHEA:41844"/>
        <dbReference type="Rhea" id="RHEA-COMP:9634"/>
        <dbReference type="Rhea" id="RHEA-COMP:9635"/>
        <dbReference type="ChEBI" id="CHEBI:15377"/>
        <dbReference type="ChEBI" id="CHEBI:78461"/>
        <dbReference type="ChEBI" id="CHEBI:78462"/>
    </reaction>
    <physiologicalReaction direction="left-to-right" evidence="9">
        <dbReference type="Rhea" id="RHEA:41845"/>
    </physiologicalReaction>
</comment>
<evidence type="ECO:0000256" key="39">
    <source>
        <dbReference type="ARBA" id="ARBA00048691"/>
    </source>
</evidence>
<dbReference type="Gene3D" id="3.40.366.10">
    <property type="entry name" value="Malonyl-Coenzyme A Acyl Carrier Protein, domain 2"/>
    <property type="match status" value="1"/>
</dbReference>
<dbReference type="PANTHER" id="PTHR43775">
    <property type="entry name" value="FATTY ACID SYNTHASE"/>
    <property type="match status" value="1"/>
</dbReference>
<comment type="catalytic activity">
    <reaction evidence="29">
        <text>(2E)-hexenoyl-[ACP] + NADPH + H(+) = hexanoyl-[ACP] + NADP(+)</text>
        <dbReference type="Rhea" id="RHEA:41832"/>
        <dbReference type="Rhea" id="RHEA-COMP:9631"/>
        <dbReference type="Rhea" id="RHEA-COMP:9632"/>
        <dbReference type="ChEBI" id="CHEBI:15378"/>
        <dbReference type="ChEBI" id="CHEBI:57783"/>
        <dbReference type="ChEBI" id="CHEBI:58349"/>
        <dbReference type="ChEBI" id="CHEBI:78458"/>
        <dbReference type="ChEBI" id="CHEBI:78459"/>
    </reaction>
    <physiologicalReaction direction="left-to-right" evidence="29">
        <dbReference type="Rhea" id="RHEA:41833"/>
    </physiologicalReaction>
</comment>
<evidence type="ECO:0000256" key="19">
    <source>
        <dbReference type="ARBA" id="ARBA00029443"/>
    </source>
</evidence>
<dbReference type="Gene3D" id="3.30.559.10">
    <property type="entry name" value="Chloramphenicol acetyltransferase-like domain"/>
    <property type="match status" value="1"/>
</dbReference>
<organism>
    <name type="scientific">Serpula lacrymans var. lacrymans (strain S7.9)</name>
    <name type="common">Dry rot fungus</name>
    <dbReference type="NCBI Taxonomy" id="578457"/>
    <lineage>
        <taxon>Eukaryota</taxon>
        <taxon>Fungi</taxon>
        <taxon>Dikarya</taxon>
        <taxon>Basidiomycota</taxon>
        <taxon>Agaricomycotina</taxon>
        <taxon>Agaricomycetes</taxon>
        <taxon>Agaricomycetidae</taxon>
        <taxon>Boletales</taxon>
        <taxon>Coniophorineae</taxon>
        <taxon>Serpulaceae</taxon>
        <taxon>Serpula</taxon>
    </lineage>
</organism>
<comment type="catalytic activity">
    <reaction evidence="35">
        <text>(2E)-octenoyl-[ACP] + NADPH + H(+) = octanoyl-[ACP] + NADP(+)</text>
        <dbReference type="Rhea" id="RHEA:41848"/>
        <dbReference type="Rhea" id="RHEA-COMP:9635"/>
        <dbReference type="Rhea" id="RHEA-COMP:9636"/>
        <dbReference type="ChEBI" id="CHEBI:15378"/>
        <dbReference type="ChEBI" id="CHEBI:57783"/>
        <dbReference type="ChEBI" id="CHEBI:58349"/>
        <dbReference type="ChEBI" id="CHEBI:78462"/>
        <dbReference type="ChEBI" id="CHEBI:78463"/>
    </reaction>
    <physiologicalReaction direction="left-to-right" evidence="35">
        <dbReference type="Rhea" id="RHEA:41849"/>
    </physiologicalReaction>
</comment>
<feature type="region of interest" description="N-terminal hotdog fold" evidence="51">
    <location>
        <begin position="889"/>
        <end position="1012"/>
    </location>
</feature>
<evidence type="ECO:0000256" key="21">
    <source>
        <dbReference type="ARBA" id="ARBA00047300"/>
    </source>
</evidence>
<dbReference type="InterPro" id="IPR016035">
    <property type="entry name" value="Acyl_Trfase/lysoPLipase"/>
</dbReference>
<name>F8P5I5_SERL9</name>
<dbReference type="InterPro" id="IPR025110">
    <property type="entry name" value="AMP-bd_C"/>
</dbReference>
<evidence type="ECO:0000256" key="13">
    <source>
        <dbReference type="ARBA" id="ARBA00023394"/>
    </source>
</evidence>
<evidence type="ECO:0000256" key="29">
    <source>
        <dbReference type="ARBA" id="ARBA00047897"/>
    </source>
</evidence>
<dbReference type="SUPFAM" id="SSF53474">
    <property type="entry name" value="alpha/beta-Hydrolases"/>
    <property type="match status" value="1"/>
</dbReference>
<comment type="catalytic activity">
    <reaction evidence="50">
        <text>octanoyl-[ACP] + malonyl-[ACP] + H(+) = 3-oxodecanoyl-[ACP] + holo-[ACP] + CO2</text>
        <dbReference type="Rhea" id="RHEA:41852"/>
        <dbReference type="Rhea" id="RHEA-COMP:9623"/>
        <dbReference type="Rhea" id="RHEA-COMP:9636"/>
        <dbReference type="Rhea" id="RHEA-COMP:9637"/>
        <dbReference type="Rhea" id="RHEA-COMP:9685"/>
        <dbReference type="ChEBI" id="CHEBI:15378"/>
        <dbReference type="ChEBI" id="CHEBI:16526"/>
        <dbReference type="ChEBI" id="CHEBI:64479"/>
        <dbReference type="ChEBI" id="CHEBI:78449"/>
        <dbReference type="ChEBI" id="CHEBI:78463"/>
        <dbReference type="ChEBI" id="CHEBI:78464"/>
    </reaction>
    <physiologicalReaction direction="left-to-right" evidence="50">
        <dbReference type="Rhea" id="RHEA:41853"/>
    </physiologicalReaction>
</comment>
<evidence type="ECO:0000256" key="17">
    <source>
        <dbReference type="ARBA" id="ARBA00023402"/>
    </source>
</evidence>
<dbReference type="FunFam" id="3.40.50.980:FF:000001">
    <property type="entry name" value="Non-ribosomal peptide synthetase"/>
    <property type="match status" value="1"/>
</dbReference>
<comment type="similarity">
    <text evidence="19">In the C-terminal section; belongs to the NRP synthetase family.</text>
</comment>